<feature type="transmembrane region" description="Helical" evidence="1">
    <location>
        <begin position="52"/>
        <end position="75"/>
    </location>
</feature>
<evidence type="ECO:0000256" key="1">
    <source>
        <dbReference type="SAM" id="Phobius"/>
    </source>
</evidence>
<dbReference type="Proteomes" id="UP001318760">
    <property type="component" value="Unassembled WGS sequence"/>
</dbReference>
<accession>A0AAW3ZSG8</accession>
<reference evidence="2 5" key="2">
    <citation type="submission" date="2020-10" db="EMBL/GenBank/DDBJ databases">
        <title>Campylobacter californiensis sp. nov. isolated from cattle and feral swine in California.</title>
        <authorList>
            <person name="Miller W.G."/>
        </authorList>
    </citation>
    <scope>NUCLEOTIDE SEQUENCE [LARGE SCALE GENOMIC DNA]</scope>
    <source>
        <strain evidence="2 5">RM12919</strain>
    </source>
</reference>
<name>A0AAW3ZSG8_9BACT</name>
<protein>
    <submittedName>
        <fullName evidence="3">Copper resistance protein CopD</fullName>
    </submittedName>
</protein>
<proteinExistence type="predicted"/>
<organism evidence="3 4">
    <name type="scientific">Campylobacter californiensis</name>
    <dbReference type="NCBI Taxonomy" id="1032243"/>
    <lineage>
        <taxon>Bacteria</taxon>
        <taxon>Pseudomonadati</taxon>
        <taxon>Campylobacterota</taxon>
        <taxon>Epsilonproteobacteria</taxon>
        <taxon>Campylobacterales</taxon>
        <taxon>Campylobacteraceae</taxon>
        <taxon>Campylobacter</taxon>
    </lineage>
</organism>
<dbReference type="PIRSF" id="PIRSF015875">
    <property type="entry name" value="UCP015875"/>
    <property type="match status" value="1"/>
</dbReference>
<feature type="transmembrane region" description="Helical" evidence="1">
    <location>
        <begin position="87"/>
        <end position="107"/>
    </location>
</feature>
<evidence type="ECO:0000313" key="2">
    <source>
        <dbReference type="EMBL" id="MBE2986777.1"/>
    </source>
</evidence>
<dbReference type="EMBL" id="LIWG01000006">
    <property type="protein sequence ID" value="MBE3608179.1"/>
    <property type="molecule type" value="Genomic_DNA"/>
</dbReference>
<dbReference type="EMBL" id="JADBHS010000011">
    <property type="protein sequence ID" value="MBE2986777.1"/>
    <property type="molecule type" value="Genomic_DNA"/>
</dbReference>
<dbReference type="Proteomes" id="UP000650616">
    <property type="component" value="Unassembled WGS sequence"/>
</dbReference>
<keyword evidence="1" id="KW-1133">Transmembrane helix</keyword>
<feature type="transmembrane region" description="Helical" evidence="1">
    <location>
        <begin position="128"/>
        <end position="145"/>
    </location>
</feature>
<keyword evidence="1" id="KW-0812">Transmembrane</keyword>
<dbReference type="RefSeq" id="WP_169938540.1">
    <property type="nucleotide sequence ID" value="NZ_CP012545.1"/>
</dbReference>
<gene>
    <name evidence="2" type="ORF">CCAL12919_06515</name>
    <name evidence="3" type="ORF">CCAL9337_05490</name>
</gene>
<keyword evidence="4" id="KW-1185">Reference proteome</keyword>
<comment type="caution">
    <text evidence="3">The sequence shown here is derived from an EMBL/GenBank/DDBJ whole genome shotgun (WGS) entry which is preliminary data.</text>
</comment>
<dbReference type="InterPro" id="IPR007418">
    <property type="entry name" value="DUF474"/>
</dbReference>
<feature type="transmembrane region" description="Helical" evidence="1">
    <location>
        <begin position="6"/>
        <end position="31"/>
    </location>
</feature>
<sequence length="147" mass="16531">MQAIYPYVQLLHVICAIIFLGYIFFDVIIFSRLKGILGDEFDRVKSAISKKAIKIMPLCLLLLFLTGGMMMSTWVGSKAGGYFQTPLQQIFMIKVILAFVIGAGVVINLTHRTLGKQPPKFLRENLHNIAFVFGFVIVILAKVMFMV</sequence>
<evidence type="ECO:0000313" key="4">
    <source>
        <dbReference type="Proteomes" id="UP000650616"/>
    </source>
</evidence>
<evidence type="ECO:0000313" key="5">
    <source>
        <dbReference type="Proteomes" id="UP001318760"/>
    </source>
</evidence>
<reference evidence="3 4" key="1">
    <citation type="submission" date="2015-08" db="EMBL/GenBank/DDBJ databases">
        <title>Comparative genomics of the Campylobacter concisus group.</title>
        <authorList>
            <person name="Yee E."/>
            <person name="Chapman M.H."/>
            <person name="Huynh S."/>
            <person name="Bono J.L."/>
            <person name="On S.L."/>
            <person name="St Leger J."/>
            <person name="Foster G."/>
            <person name="Parker C.T."/>
            <person name="Miller W.G."/>
        </authorList>
    </citation>
    <scope>NUCLEOTIDE SEQUENCE [LARGE SCALE GENOMIC DNA]</scope>
    <source>
        <strain evidence="3 4">RM9337</strain>
    </source>
</reference>
<keyword evidence="1" id="KW-0472">Membrane</keyword>
<evidence type="ECO:0000313" key="3">
    <source>
        <dbReference type="EMBL" id="MBE3608179.1"/>
    </source>
</evidence>
<dbReference type="AlphaFoldDB" id="A0AAW3ZSG8"/>